<sequence>MGICIKVLILPWNSWFIKVYKASARHLRARYNSFCLQFLDCCSHPPVLRPRSRHGRISACAAIFFSAQAVLEAAYFWVDWPKKDTPALLPRLDA</sequence>
<keyword evidence="2" id="KW-1185">Reference proteome</keyword>
<evidence type="ECO:0000313" key="1">
    <source>
        <dbReference type="EMBL" id="QRD02387.1"/>
    </source>
</evidence>
<protein>
    <submittedName>
        <fullName evidence="1">Uncharacterized protein</fullName>
    </submittedName>
</protein>
<proteinExistence type="predicted"/>
<organism evidence="1 2">
    <name type="scientific">Phaeosphaeria nodorum (strain SN15 / ATCC MYA-4574 / FGSC 10173)</name>
    <name type="common">Glume blotch fungus</name>
    <name type="synonym">Parastagonospora nodorum</name>
    <dbReference type="NCBI Taxonomy" id="321614"/>
    <lineage>
        <taxon>Eukaryota</taxon>
        <taxon>Fungi</taxon>
        <taxon>Dikarya</taxon>
        <taxon>Ascomycota</taxon>
        <taxon>Pezizomycotina</taxon>
        <taxon>Dothideomycetes</taxon>
        <taxon>Pleosporomycetidae</taxon>
        <taxon>Pleosporales</taxon>
        <taxon>Pleosporineae</taxon>
        <taxon>Phaeosphaeriaceae</taxon>
        <taxon>Parastagonospora</taxon>
    </lineage>
</organism>
<reference evidence="2" key="1">
    <citation type="journal article" date="2021" name="BMC Genomics">
        <title>Chromosome-level genome assembly and manually-curated proteome of model necrotroph Parastagonospora nodorum Sn15 reveals a genome-wide trove of candidate effector homologs, and redundancy of virulence-related functions within an accessory chromosome.</title>
        <authorList>
            <person name="Bertazzoni S."/>
            <person name="Jones D.A.B."/>
            <person name="Phan H.T."/>
            <person name="Tan K.-C."/>
            <person name="Hane J.K."/>
        </authorList>
    </citation>
    <scope>NUCLEOTIDE SEQUENCE [LARGE SCALE GENOMIC DNA]</scope>
    <source>
        <strain evidence="2">SN15 / ATCC MYA-4574 / FGSC 10173)</strain>
    </source>
</reference>
<dbReference type="Proteomes" id="UP000663193">
    <property type="component" value="Chromosome 13"/>
</dbReference>
<accession>A0A7U2FBS8</accession>
<dbReference type="AlphaFoldDB" id="A0A7U2FBS8"/>
<dbReference type="VEuPathDB" id="FungiDB:JI435_053550"/>
<gene>
    <name evidence="1" type="ORF">JI435_053550</name>
</gene>
<evidence type="ECO:0000313" key="2">
    <source>
        <dbReference type="Proteomes" id="UP000663193"/>
    </source>
</evidence>
<dbReference type="EMBL" id="CP069035">
    <property type="protein sequence ID" value="QRD02387.1"/>
    <property type="molecule type" value="Genomic_DNA"/>
</dbReference>
<name>A0A7U2FBS8_PHANO</name>